<evidence type="ECO:0000256" key="1">
    <source>
        <dbReference type="ARBA" id="ARBA00022723"/>
    </source>
</evidence>
<dbReference type="PROSITE" id="PS50865">
    <property type="entry name" value="ZF_MYND_2"/>
    <property type="match status" value="1"/>
</dbReference>
<evidence type="ECO:0000313" key="7">
    <source>
        <dbReference type="EMBL" id="KAK3904267.1"/>
    </source>
</evidence>
<feature type="compositionally biased region" description="Pro residues" evidence="5">
    <location>
        <begin position="29"/>
        <end position="41"/>
    </location>
</feature>
<dbReference type="Gene3D" id="6.10.140.2220">
    <property type="match status" value="1"/>
</dbReference>
<dbReference type="EMBL" id="MU855405">
    <property type="protein sequence ID" value="KAK3904267.1"/>
    <property type="molecule type" value="Genomic_DNA"/>
</dbReference>
<keyword evidence="3" id="KW-0862">Zinc</keyword>
<feature type="domain" description="MYND-type" evidence="6">
    <location>
        <begin position="77"/>
        <end position="115"/>
    </location>
</feature>
<sequence length="530" mass="59175">MATLTPPDTPPREQTASTSNGPKQTAELNPPPKQTAKPGPPEWSTEVPLSVCQNYEKLTHPDIRALCAPDRFFDDRCLMCDRPYLGFFGCKSCNNTRYCSWQCQADDTAHHTLVCAQFRDITRAQPPSKKSKRIIIFPAQTTTPIFAWSELKHYPTEPAPRLKLSHPEFRRFFKHALSGLPNDSQPGRLGCLNECRALAARKLGHGLCLLEWTYPSNRKVSAEWINKSIPASLSPTTANNQNITGNTWLWTGPLVVLALDLTDPARPQLAHASLRSLRHALDFFALNLRNPCLASSRFPHATLPAVRAHDVTSSTPLARELGMSDNEEQQWQEVSVSRELPPRIARVSQGLSAVCAAVGLAWVVRAALCHGPELGWGYEEGAFGGEPSGSSDVESVDGKNENRVVFPHALDMVLVLEDGALQMRELPRTGDGLVFVHAGGRRLRREHVQALVRYVEAEGSKKVEAGRVKGFQKFWERFRRAEDIPEDLPSPYDVTPTLNTLREGDRFVVCRDVIKALRGPRSRPVWRRRV</sequence>
<evidence type="ECO:0000256" key="2">
    <source>
        <dbReference type="ARBA" id="ARBA00022771"/>
    </source>
</evidence>
<protein>
    <recommendedName>
        <fullName evidence="6">MYND-type domain-containing protein</fullName>
    </recommendedName>
</protein>
<evidence type="ECO:0000256" key="3">
    <source>
        <dbReference type="ARBA" id="ARBA00022833"/>
    </source>
</evidence>
<accession>A0AAN6MNP1</accession>
<dbReference type="InterPro" id="IPR002893">
    <property type="entry name" value="Znf_MYND"/>
</dbReference>
<evidence type="ECO:0000256" key="5">
    <source>
        <dbReference type="SAM" id="MobiDB-lite"/>
    </source>
</evidence>
<keyword evidence="2 4" id="KW-0863">Zinc-finger</keyword>
<evidence type="ECO:0000256" key="4">
    <source>
        <dbReference type="PROSITE-ProRule" id="PRU00134"/>
    </source>
</evidence>
<dbReference type="GO" id="GO:0008270">
    <property type="term" value="F:zinc ion binding"/>
    <property type="evidence" value="ECO:0007669"/>
    <property type="project" value="UniProtKB-KW"/>
</dbReference>
<keyword evidence="8" id="KW-1185">Reference proteome</keyword>
<dbReference type="SUPFAM" id="SSF144232">
    <property type="entry name" value="HIT/MYND zinc finger-like"/>
    <property type="match status" value="1"/>
</dbReference>
<dbReference type="Pfam" id="PF01753">
    <property type="entry name" value="zf-MYND"/>
    <property type="match status" value="1"/>
</dbReference>
<feature type="region of interest" description="Disordered" evidence="5">
    <location>
        <begin position="1"/>
        <end position="45"/>
    </location>
</feature>
<evidence type="ECO:0000313" key="8">
    <source>
        <dbReference type="Proteomes" id="UP001303889"/>
    </source>
</evidence>
<proteinExistence type="predicted"/>
<dbReference type="AlphaFoldDB" id="A0AAN6MNP1"/>
<reference evidence="7" key="1">
    <citation type="journal article" date="2023" name="Mol. Phylogenet. Evol.">
        <title>Genome-scale phylogeny and comparative genomics of the fungal order Sordariales.</title>
        <authorList>
            <person name="Hensen N."/>
            <person name="Bonometti L."/>
            <person name="Westerberg I."/>
            <person name="Brannstrom I.O."/>
            <person name="Guillou S."/>
            <person name="Cros-Aarteil S."/>
            <person name="Calhoun S."/>
            <person name="Haridas S."/>
            <person name="Kuo A."/>
            <person name="Mondo S."/>
            <person name="Pangilinan J."/>
            <person name="Riley R."/>
            <person name="LaButti K."/>
            <person name="Andreopoulos B."/>
            <person name="Lipzen A."/>
            <person name="Chen C."/>
            <person name="Yan M."/>
            <person name="Daum C."/>
            <person name="Ng V."/>
            <person name="Clum A."/>
            <person name="Steindorff A."/>
            <person name="Ohm R.A."/>
            <person name="Martin F."/>
            <person name="Silar P."/>
            <person name="Natvig D.O."/>
            <person name="Lalanne C."/>
            <person name="Gautier V."/>
            <person name="Ament-Velasquez S.L."/>
            <person name="Kruys A."/>
            <person name="Hutchinson M.I."/>
            <person name="Powell A.J."/>
            <person name="Barry K."/>
            <person name="Miller A.N."/>
            <person name="Grigoriev I.V."/>
            <person name="Debuchy R."/>
            <person name="Gladieux P."/>
            <person name="Hiltunen Thoren M."/>
            <person name="Johannesson H."/>
        </authorList>
    </citation>
    <scope>NUCLEOTIDE SEQUENCE</scope>
    <source>
        <strain evidence="7">CBS 103.79</strain>
    </source>
</reference>
<gene>
    <name evidence="7" type="ORF">C8A05DRAFT_31948</name>
</gene>
<evidence type="ECO:0000259" key="6">
    <source>
        <dbReference type="PROSITE" id="PS50865"/>
    </source>
</evidence>
<reference evidence="7" key="2">
    <citation type="submission" date="2023-05" db="EMBL/GenBank/DDBJ databases">
        <authorList>
            <consortium name="Lawrence Berkeley National Laboratory"/>
            <person name="Steindorff A."/>
            <person name="Hensen N."/>
            <person name="Bonometti L."/>
            <person name="Westerberg I."/>
            <person name="Brannstrom I.O."/>
            <person name="Guillou S."/>
            <person name="Cros-Aarteil S."/>
            <person name="Calhoun S."/>
            <person name="Haridas S."/>
            <person name="Kuo A."/>
            <person name="Mondo S."/>
            <person name="Pangilinan J."/>
            <person name="Riley R."/>
            <person name="Labutti K."/>
            <person name="Andreopoulos B."/>
            <person name="Lipzen A."/>
            <person name="Chen C."/>
            <person name="Yanf M."/>
            <person name="Daum C."/>
            <person name="Ng V."/>
            <person name="Clum A."/>
            <person name="Ohm R."/>
            <person name="Martin F."/>
            <person name="Silar P."/>
            <person name="Natvig D."/>
            <person name="Lalanne C."/>
            <person name="Gautier V."/>
            <person name="Ament-Velasquez S.L."/>
            <person name="Kruys A."/>
            <person name="Hutchinson M.I."/>
            <person name="Powell A.J."/>
            <person name="Barry K."/>
            <person name="Miller A.N."/>
            <person name="Grigoriev I.V."/>
            <person name="Debuchy R."/>
            <person name="Gladieux P."/>
            <person name="Thoren M.H."/>
            <person name="Johannesson H."/>
        </authorList>
    </citation>
    <scope>NUCLEOTIDE SEQUENCE</scope>
    <source>
        <strain evidence="7">CBS 103.79</strain>
    </source>
</reference>
<feature type="compositionally biased region" description="Polar residues" evidence="5">
    <location>
        <begin position="12"/>
        <end position="27"/>
    </location>
</feature>
<organism evidence="7 8">
    <name type="scientific">Staphylotrichum tortipilum</name>
    <dbReference type="NCBI Taxonomy" id="2831512"/>
    <lineage>
        <taxon>Eukaryota</taxon>
        <taxon>Fungi</taxon>
        <taxon>Dikarya</taxon>
        <taxon>Ascomycota</taxon>
        <taxon>Pezizomycotina</taxon>
        <taxon>Sordariomycetes</taxon>
        <taxon>Sordariomycetidae</taxon>
        <taxon>Sordariales</taxon>
        <taxon>Chaetomiaceae</taxon>
        <taxon>Staphylotrichum</taxon>
    </lineage>
</organism>
<dbReference type="PROSITE" id="PS01360">
    <property type="entry name" value="ZF_MYND_1"/>
    <property type="match status" value="1"/>
</dbReference>
<keyword evidence="1" id="KW-0479">Metal-binding</keyword>
<dbReference type="Proteomes" id="UP001303889">
    <property type="component" value="Unassembled WGS sequence"/>
</dbReference>
<comment type="caution">
    <text evidence="7">The sequence shown here is derived from an EMBL/GenBank/DDBJ whole genome shotgun (WGS) entry which is preliminary data.</text>
</comment>
<name>A0AAN6MNP1_9PEZI</name>